<evidence type="ECO:0000256" key="6">
    <source>
        <dbReference type="ARBA" id="ARBA00022838"/>
    </source>
</evidence>
<organism evidence="10 11">
    <name type="scientific">Malassezia restricta (strain ATCC 96810 / NBRC 103918 / CBS 7877)</name>
    <name type="common">Seborrheic dermatitis infection agent</name>
    <dbReference type="NCBI Taxonomy" id="425264"/>
    <lineage>
        <taxon>Eukaryota</taxon>
        <taxon>Fungi</taxon>
        <taxon>Dikarya</taxon>
        <taxon>Basidiomycota</taxon>
        <taxon>Ustilaginomycotina</taxon>
        <taxon>Malasseziomycetes</taxon>
        <taxon>Malasseziales</taxon>
        <taxon>Malasseziaceae</taxon>
        <taxon>Malassezia</taxon>
    </lineage>
</organism>
<dbReference type="GO" id="GO:0000444">
    <property type="term" value="C:MIS12/MIND type complex"/>
    <property type="evidence" value="ECO:0007669"/>
    <property type="project" value="TreeGrafter"/>
</dbReference>
<evidence type="ECO:0000256" key="2">
    <source>
        <dbReference type="ARBA" id="ARBA00008643"/>
    </source>
</evidence>
<gene>
    <name evidence="10" type="primary">mis12</name>
    <name evidence="10" type="ORF">DNF11_2224</name>
</gene>
<keyword evidence="3" id="KW-0158">Chromosome</keyword>
<comment type="subcellular location">
    <subcellularLocation>
        <location evidence="1">Chromosome</location>
        <location evidence="1">Centromere</location>
        <location evidence="1">Kinetochore</location>
    </subcellularLocation>
</comment>
<evidence type="ECO:0000313" key="11">
    <source>
        <dbReference type="Proteomes" id="UP000269793"/>
    </source>
</evidence>
<dbReference type="GO" id="GO:0005634">
    <property type="term" value="C:nucleus"/>
    <property type="evidence" value="ECO:0007669"/>
    <property type="project" value="InterPro"/>
</dbReference>
<keyword evidence="9" id="KW-0137">Centromere</keyword>
<evidence type="ECO:0000256" key="7">
    <source>
        <dbReference type="ARBA" id="ARBA00023054"/>
    </source>
</evidence>
<evidence type="ECO:0000256" key="3">
    <source>
        <dbReference type="ARBA" id="ARBA00022454"/>
    </source>
</evidence>
<accession>A0A3G2S549</accession>
<dbReference type="InterPro" id="IPR008685">
    <property type="entry name" value="Centromere_Mis12"/>
</dbReference>
<proteinExistence type="inferred from homology"/>
<keyword evidence="8" id="KW-0131">Cell cycle</keyword>
<keyword evidence="7" id="KW-0175">Coiled coil</keyword>
<evidence type="ECO:0000313" key="10">
    <source>
        <dbReference type="EMBL" id="AYO43174.1"/>
    </source>
</evidence>
<dbReference type="EMBL" id="CP033151">
    <property type="protein sequence ID" value="AYO43174.1"/>
    <property type="molecule type" value="Genomic_DNA"/>
</dbReference>
<dbReference type="PANTHER" id="PTHR14527:SF2">
    <property type="entry name" value="PROTEIN MIS12 HOMOLOG"/>
    <property type="match status" value="1"/>
</dbReference>
<evidence type="ECO:0000256" key="8">
    <source>
        <dbReference type="ARBA" id="ARBA00023306"/>
    </source>
</evidence>
<dbReference type="VEuPathDB" id="FungiDB:DNF11_2224"/>
<protein>
    <submittedName>
        <fullName evidence="10">Centromere protein mis12</fullName>
    </submittedName>
</protein>
<keyword evidence="4" id="KW-0132">Cell division</keyword>
<dbReference type="OrthoDB" id="1884855at2759"/>
<dbReference type="Proteomes" id="UP000269793">
    <property type="component" value="Chromosome IV"/>
</dbReference>
<name>A0A3G2S549_MALR7</name>
<dbReference type="GO" id="GO:0051382">
    <property type="term" value="P:kinetochore assembly"/>
    <property type="evidence" value="ECO:0007669"/>
    <property type="project" value="TreeGrafter"/>
</dbReference>
<evidence type="ECO:0000256" key="4">
    <source>
        <dbReference type="ARBA" id="ARBA00022618"/>
    </source>
</evidence>
<keyword evidence="5" id="KW-0498">Mitosis</keyword>
<evidence type="ECO:0000256" key="1">
    <source>
        <dbReference type="ARBA" id="ARBA00004629"/>
    </source>
</evidence>
<keyword evidence="6" id="KW-0995">Kinetochore</keyword>
<dbReference type="AlphaFoldDB" id="A0A3G2S549"/>
<evidence type="ECO:0000256" key="9">
    <source>
        <dbReference type="ARBA" id="ARBA00023328"/>
    </source>
</evidence>
<sequence length="279" mass="30973">MSDTAGVSDAEAARRHIILTEVFGVHPRVIVDALVVSANEHLYIRGSQLEDTVYALLGDTEHADKAAEEGVHSITTLLEHVIDHTMDTFELYCLRSIFVITPEQSQFMTMAHHRGLDLRPAEPAPQEAQSDDSNTVSIVPGLEDQLQRRLACARATQHRLAQAEAASKLRLNRIITAARAFDFILEGARTFCEENDANASGAVTNTADDIMSQVYNVMEALSTLMDAEPLTVSLPPTSHNTINDSEESATVDTRREWEKGRDEYLNWEAQRILASMKRT</sequence>
<dbReference type="GO" id="GO:0000070">
    <property type="term" value="P:mitotic sister chromatid segregation"/>
    <property type="evidence" value="ECO:0007669"/>
    <property type="project" value="TreeGrafter"/>
</dbReference>
<keyword evidence="11" id="KW-1185">Reference proteome</keyword>
<comment type="similarity">
    <text evidence="2">Belongs to the mis12 family.</text>
</comment>
<dbReference type="GO" id="GO:0051301">
    <property type="term" value="P:cell division"/>
    <property type="evidence" value="ECO:0007669"/>
    <property type="project" value="UniProtKB-KW"/>
</dbReference>
<dbReference type="Pfam" id="PF05859">
    <property type="entry name" value="Mis12"/>
    <property type="match status" value="1"/>
</dbReference>
<evidence type="ECO:0000256" key="5">
    <source>
        <dbReference type="ARBA" id="ARBA00022776"/>
    </source>
</evidence>
<dbReference type="PANTHER" id="PTHR14527">
    <property type="entry name" value="PROTEIN MIS12 HOMOLOG"/>
    <property type="match status" value="1"/>
</dbReference>
<reference evidence="10 11" key="1">
    <citation type="submission" date="2018-10" db="EMBL/GenBank/DDBJ databases">
        <title>Complete genome sequence of Malassezia restricta CBS 7877.</title>
        <authorList>
            <person name="Morand S.C."/>
            <person name="Bertignac M."/>
            <person name="Iltis A."/>
            <person name="Kolder I."/>
            <person name="Pirovano W."/>
            <person name="Jourdain R."/>
            <person name="Clavaud C."/>
        </authorList>
    </citation>
    <scope>NUCLEOTIDE SEQUENCE [LARGE SCALE GENOMIC DNA]</scope>
    <source>
        <strain evidence="10 11">CBS 7877</strain>
    </source>
</reference>